<feature type="signal peptide" evidence="1">
    <location>
        <begin position="1"/>
        <end position="25"/>
    </location>
</feature>
<reference evidence="2 3" key="1">
    <citation type="submission" date="2015-09" db="EMBL/GenBank/DDBJ databases">
        <authorList>
            <consortium name="Pathogen Informatics"/>
        </authorList>
    </citation>
    <scope>NUCLEOTIDE SEQUENCE [LARGE SCALE GENOMIC DNA]</scope>
    <source>
        <strain evidence="2 3">2789STDY5834855</strain>
    </source>
</reference>
<proteinExistence type="predicted"/>
<keyword evidence="1" id="KW-0732">Signal</keyword>
<feature type="chain" id="PRO_5009820460" evidence="1">
    <location>
        <begin position="26"/>
        <end position="361"/>
    </location>
</feature>
<evidence type="ECO:0000313" key="2">
    <source>
        <dbReference type="EMBL" id="CUN74951.1"/>
    </source>
</evidence>
<accession>A0A174FIH5</accession>
<dbReference type="PROSITE" id="PS51257">
    <property type="entry name" value="PROKAR_LIPOPROTEIN"/>
    <property type="match status" value="1"/>
</dbReference>
<keyword evidence="2" id="KW-0449">Lipoprotein</keyword>
<dbReference type="OrthoDB" id="1950593at2"/>
<dbReference type="RefSeq" id="WP_042402010.1">
    <property type="nucleotide sequence ID" value="NZ_CYYT01000019.1"/>
</dbReference>
<sequence>MISIKRILSGILILSISVLISCSNANESKEEVLDLFDVFKGKDLATDYLINIRNGDINGATEICDKELVDSTINLSEGVSNITGFQLDKTVASSEFAYYIFNVIRDSNIEPKSDLEQYTIKVNRNGDNYIIGEIKSKSQRELYIKNNAIRIIGDKGGKSSLVISLNNIPKDTYLSKNKMMLYKEKVPNNNFGKVVLGFTGKKVAISTIDDKNSYICIAYIDDTLMNGGTDVVDLNSDSQSSQIGGEIQDAFEKPVASKVISVDLINNSEIDDFIFSKEDDNLAVNFRDQNGLSRLNIYKAEDGKAVDTKFNEIFKPEIYNIKAQYFDDDKVIFDVFKSDSTTDETTGKYSLDLKSNEMIKL</sequence>
<evidence type="ECO:0000313" key="3">
    <source>
        <dbReference type="Proteomes" id="UP000095558"/>
    </source>
</evidence>
<dbReference type="Proteomes" id="UP000095558">
    <property type="component" value="Unassembled WGS sequence"/>
</dbReference>
<protein>
    <submittedName>
        <fullName evidence="2">Lipoprotein</fullName>
    </submittedName>
</protein>
<evidence type="ECO:0000256" key="1">
    <source>
        <dbReference type="SAM" id="SignalP"/>
    </source>
</evidence>
<dbReference type="GeneID" id="83013176"/>
<gene>
    <name evidence="2" type="ORF">ERS852470_00632</name>
</gene>
<dbReference type="EMBL" id="CYZV01000005">
    <property type="protein sequence ID" value="CUN74951.1"/>
    <property type="molecule type" value="Genomic_DNA"/>
</dbReference>
<name>A0A174FIH5_9CLOT</name>
<dbReference type="AlphaFoldDB" id="A0A174FIH5"/>
<organism evidence="2 3">
    <name type="scientific">Clostridium disporicum</name>
    <dbReference type="NCBI Taxonomy" id="84024"/>
    <lineage>
        <taxon>Bacteria</taxon>
        <taxon>Bacillati</taxon>
        <taxon>Bacillota</taxon>
        <taxon>Clostridia</taxon>
        <taxon>Eubacteriales</taxon>
        <taxon>Clostridiaceae</taxon>
        <taxon>Clostridium</taxon>
    </lineage>
</organism>